<dbReference type="FunFam" id="3.30.70.120:FF:000002">
    <property type="entry name" value="ATP phosphoribosyltransferase"/>
    <property type="match status" value="1"/>
</dbReference>
<keyword evidence="9 18" id="KW-0028">Amino-acid biosynthesis</keyword>
<comment type="activity regulation">
    <text evidence="18">Feedback inhibited by histidine.</text>
</comment>
<keyword evidence="22" id="KW-1185">Reference proteome</keyword>
<sequence>MATKIMIRIAVQKSGRLSDKSLQLLKDCGIKFDNGGRKLSTQAKNFPMEILFLRDDDIPQYVANGVADLGILGLNEVEEKDQEVDVIKQLGFAGCRLSLAVQKDVDYPGLEWFNGKKVASSYTTIVKKFFTEKGIDATTEEIGGSVEIAPGIGLAEGICDIVSTGSTLIMNGLKEVETVMYSEAVLISNPNLSGDKQELLNKLTFRIDAVQNAQKSKYILLNAPNDKIEEISALLPGMKSPTVLPLAEEGWSSLHSVIEENDFWNVIDRLKDAGAQGILVSPIEKLIA</sequence>
<keyword evidence="10 18" id="KW-0328">Glycosyltransferase</keyword>
<dbReference type="InterPro" id="IPR013115">
    <property type="entry name" value="HisG_C"/>
</dbReference>
<dbReference type="PANTHER" id="PTHR21403:SF8">
    <property type="entry name" value="ATP PHOSPHORIBOSYLTRANSFERASE"/>
    <property type="match status" value="1"/>
</dbReference>
<evidence type="ECO:0000256" key="4">
    <source>
        <dbReference type="ARBA" id="ARBA00004667"/>
    </source>
</evidence>
<dbReference type="InterPro" id="IPR015867">
    <property type="entry name" value="N-reg_PII/ATP_PRibTrfase_C"/>
</dbReference>
<dbReference type="NCBIfam" id="TIGR03455">
    <property type="entry name" value="HisG_C-term"/>
    <property type="match status" value="1"/>
</dbReference>
<protein>
    <recommendedName>
        <fullName evidence="7 18">ATP phosphoribosyltransferase</fullName>
        <shortName evidence="18">ATP-PRT</shortName>
        <shortName evidence="18">ATP-PRTase</shortName>
        <ecNumber evidence="6 18">2.4.2.17</ecNumber>
    </recommendedName>
</protein>
<comment type="caution">
    <text evidence="21">The sequence shown here is derived from an EMBL/GenBank/DDBJ whole genome shotgun (WGS) entry which is preliminary data.</text>
</comment>
<evidence type="ECO:0000256" key="5">
    <source>
        <dbReference type="ARBA" id="ARBA00007955"/>
    </source>
</evidence>
<comment type="catalytic activity">
    <reaction evidence="1 18">
        <text>1-(5-phospho-beta-D-ribosyl)-ATP + diphosphate = 5-phospho-alpha-D-ribose 1-diphosphate + ATP</text>
        <dbReference type="Rhea" id="RHEA:18473"/>
        <dbReference type="ChEBI" id="CHEBI:30616"/>
        <dbReference type="ChEBI" id="CHEBI:33019"/>
        <dbReference type="ChEBI" id="CHEBI:58017"/>
        <dbReference type="ChEBI" id="CHEBI:73183"/>
        <dbReference type="EC" id="2.4.2.17"/>
    </reaction>
</comment>
<dbReference type="HAMAP" id="MF_00079">
    <property type="entry name" value="HisG_Long"/>
    <property type="match status" value="1"/>
</dbReference>
<dbReference type="SUPFAM" id="SSF53850">
    <property type="entry name" value="Periplasmic binding protein-like II"/>
    <property type="match status" value="1"/>
</dbReference>
<dbReference type="RefSeq" id="WP_104515713.1">
    <property type="nucleotide sequence ID" value="NZ_MQVW01000004.1"/>
</dbReference>
<comment type="function">
    <text evidence="17 18">Catalyzes the condensation of ATP and 5-phosphoribose 1-diphosphate to form N'-(5'-phosphoribosyl)-ATP (PR-ATP). Has a crucial role in the pathway because the rate of histidine biosynthesis seems to be controlled primarily by regulation of HisG enzymatic activity.</text>
</comment>
<proteinExistence type="inferred from homology"/>
<dbReference type="PANTHER" id="PTHR21403">
    <property type="entry name" value="ATP PHOSPHORIBOSYLTRANSFERASE ATP-PRTASE"/>
    <property type="match status" value="1"/>
</dbReference>
<dbReference type="InterPro" id="IPR011322">
    <property type="entry name" value="N-reg_PII-like_a/b"/>
</dbReference>
<keyword evidence="8 18" id="KW-0963">Cytoplasm</keyword>
<dbReference type="FunFam" id="3.40.190.10:FF:000008">
    <property type="entry name" value="ATP phosphoribosyltransferase"/>
    <property type="match status" value="1"/>
</dbReference>
<evidence type="ECO:0000256" key="7">
    <source>
        <dbReference type="ARBA" id="ARBA00020998"/>
    </source>
</evidence>
<dbReference type="GO" id="GO:0000287">
    <property type="term" value="F:magnesium ion binding"/>
    <property type="evidence" value="ECO:0007669"/>
    <property type="project" value="UniProtKB-UniRule"/>
</dbReference>
<keyword evidence="15 18" id="KW-0460">Magnesium</keyword>
<dbReference type="OrthoDB" id="9801867at2"/>
<dbReference type="InterPro" id="IPR013820">
    <property type="entry name" value="ATP_PRibTrfase_cat"/>
</dbReference>
<evidence type="ECO:0000259" key="19">
    <source>
        <dbReference type="Pfam" id="PF01634"/>
    </source>
</evidence>
<dbReference type="Proteomes" id="UP000239002">
    <property type="component" value="Unassembled WGS sequence"/>
</dbReference>
<dbReference type="InterPro" id="IPR020621">
    <property type="entry name" value="ATP-PRT_HisG_long"/>
</dbReference>
<dbReference type="GO" id="GO:0003879">
    <property type="term" value="F:ATP phosphoribosyltransferase activity"/>
    <property type="evidence" value="ECO:0007669"/>
    <property type="project" value="UniProtKB-UniRule"/>
</dbReference>
<keyword evidence="11 18" id="KW-0808">Transferase</keyword>
<comment type="subcellular location">
    <subcellularLocation>
        <location evidence="3 18">Cytoplasm</location>
    </subcellularLocation>
</comment>
<feature type="domain" description="Histidine biosynthesis HisG C-terminal" evidence="20">
    <location>
        <begin position="213"/>
        <end position="285"/>
    </location>
</feature>
<dbReference type="UniPathway" id="UPA00031">
    <property type="reaction ID" value="UER00006"/>
</dbReference>
<keyword evidence="16 18" id="KW-0368">Histidine biosynthesis</keyword>
<dbReference type="SUPFAM" id="SSF54913">
    <property type="entry name" value="GlnB-like"/>
    <property type="match status" value="1"/>
</dbReference>
<comment type="pathway">
    <text evidence="4 18">Amino-acid biosynthesis; L-histidine biosynthesis; L-histidine from 5-phospho-alpha-D-ribose 1-diphosphate: step 1/9.</text>
</comment>
<evidence type="ECO:0000256" key="8">
    <source>
        <dbReference type="ARBA" id="ARBA00022490"/>
    </source>
</evidence>
<evidence type="ECO:0000256" key="14">
    <source>
        <dbReference type="ARBA" id="ARBA00022840"/>
    </source>
</evidence>
<dbReference type="InterPro" id="IPR001348">
    <property type="entry name" value="ATP_PRibTrfase_HisG"/>
</dbReference>
<dbReference type="PROSITE" id="PS01316">
    <property type="entry name" value="ATP_P_PHORIBOSYLTR"/>
    <property type="match status" value="1"/>
</dbReference>
<evidence type="ECO:0000256" key="18">
    <source>
        <dbReference type="HAMAP-Rule" id="MF_00079"/>
    </source>
</evidence>
<dbReference type="AlphaFoldDB" id="A0A2S6IJN6"/>
<organism evidence="21 22">
    <name type="scientific">Nonlabens xylanidelens</name>
    <dbReference type="NCBI Taxonomy" id="191564"/>
    <lineage>
        <taxon>Bacteria</taxon>
        <taxon>Pseudomonadati</taxon>
        <taxon>Bacteroidota</taxon>
        <taxon>Flavobacteriia</taxon>
        <taxon>Flavobacteriales</taxon>
        <taxon>Flavobacteriaceae</taxon>
        <taxon>Nonlabens</taxon>
    </lineage>
</organism>
<evidence type="ECO:0000256" key="16">
    <source>
        <dbReference type="ARBA" id="ARBA00023102"/>
    </source>
</evidence>
<evidence type="ECO:0000256" key="15">
    <source>
        <dbReference type="ARBA" id="ARBA00022842"/>
    </source>
</evidence>
<gene>
    <name evidence="18" type="primary">hisG</name>
    <name evidence="21" type="ORF">LY01_02029</name>
</gene>
<evidence type="ECO:0000259" key="20">
    <source>
        <dbReference type="Pfam" id="PF08029"/>
    </source>
</evidence>
<evidence type="ECO:0000256" key="11">
    <source>
        <dbReference type="ARBA" id="ARBA00022679"/>
    </source>
</evidence>
<dbReference type="Pfam" id="PF01634">
    <property type="entry name" value="HisG"/>
    <property type="match status" value="1"/>
</dbReference>
<evidence type="ECO:0000256" key="13">
    <source>
        <dbReference type="ARBA" id="ARBA00022741"/>
    </source>
</evidence>
<evidence type="ECO:0000313" key="21">
    <source>
        <dbReference type="EMBL" id="PPK94391.1"/>
    </source>
</evidence>
<dbReference type="EMBL" id="PTJE01000004">
    <property type="protein sequence ID" value="PPK94391.1"/>
    <property type="molecule type" value="Genomic_DNA"/>
</dbReference>
<dbReference type="EC" id="2.4.2.17" evidence="6 18"/>
<comment type="cofactor">
    <cofactor evidence="2 18">
        <name>Mg(2+)</name>
        <dbReference type="ChEBI" id="CHEBI:18420"/>
    </cofactor>
</comment>
<evidence type="ECO:0000256" key="6">
    <source>
        <dbReference type="ARBA" id="ARBA00011946"/>
    </source>
</evidence>
<name>A0A2S6IJN6_9FLAO</name>
<dbReference type="Gene3D" id="3.40.190.10">
    <property type="entry name" value="Periplasmic binding protein-like II"/>
    <property type="match status" value="2"/>
</dbReference>
<keyword evidence="13 18" id="KW-0547">Nucleotide-binding</keyword>
<feature type="domain" description="ATP phosphoribosyltransferase catalytic" evidence="19">
    <location>
        <begin position="54"/>
        <end position="208"/>
    </location>
</feature>
<dbReference type="Gene3D" id="3.30.70.120">
    <property type="match status" value="1"/>
</dbReference>
<dbReference type="GO" id="GO:0005737">
    <property type="term" value="C:cytoplasm"/>
    <property type="evidence" value="ECO:0007669"/>
    <property type="project" value="UniProtKB-SubCell"/>
</dbReference>
<evidence type="ECO:0000256" key="1">
    <source>
        <dbReference type="ARBA" id="ARBA00000915"/>
    </source>
</evidence>
<evidence type="ECO:0000256" key="3">
    <source>
        <dbReference type="ARBA" id="ARBA00004496"/>
    </source>
</evidence>
<dbReference type="InterPro" id="IPR018198">
    <property type="entry name" value="ATP_PRibTrfase_CS"/>
</dbReference>
<reference evidence="21 22" key="1">
    <citation type="submission" date="2018-02" db="EMBL/GenBank/DDBJ databases">
        <title>Genomic Encyclopedia of Archaeal and Bacterial Type Strains, Phase II (KMG-II): from individual species to whole genera.</title>
        <authorList>
            <person name="Goeker M."/>
        </authorList>
    </citation>
    <scope>NUCLEOTIDE SEQUENCE [LARGE SCALE GENOMIC DNA]</scope>
    <source>
        <strain evidence="21 22">DSM 16809</strain>
    </source>
</reference>
<keyword evidence="12 18" id="KW-0479">Metal-binding</keyword>
<evidence type="ECO:0000313" key="22">
    <source>
        <dbReference type="Proteomes" id="UP000239002"/>
    </source>
</evidence>
<evidence type="ECO:0000256" key="10">
    <source>
        <dbReference type="ARBA" id="ARBA00022676"/>
    </source>
</evidence>
<evidence type="ECO:0000256" key="2">
    <source>
        <dbReference type="ARBA" id="ARBA00001946"/>
    </source>
</evidence>
<keyword evidence="14 18" id="KW-0067">ATP-binding</keyword>
<dbReference type="NCBIfam" id="TIGR00070">
    <property type="entry name" value="hisG"/>
    <property type="match status" value="1"/>
</dbReference>
<dbReference type="Pfam" id="PF08029">
    <property type="entry name" value="HisG_C"/>
    <property type="match status" value="1"/>
</dbReference>
<dbReference type="GO" id="GO:0005524">
    <property type="term" value="F:ATP binding"/>
    <property type="evidence" value="ECO:0007669"/>
    <property type="project" value="UniProtKB-KW"/>
</dbReference>
<evidence type="ECO:0000256" key="9">
    <source>
        <dbReference type="ARBA" id="ARBA00022605"/>
    </source>
</evidence>
<accession>A0A2S6IJN6</accession>
<evidence type="ECO:0000256" key="17">
    <source>
        <dbReference type="ARBA" id="ARBA00024861"/>
    </source>
</evidence>
<dbReference type="GO" id="GO:0000105">
    <property type="term" value="P:L-histidine biosynthetic process"/>
    <property type="evidence" value="ECO:0007669"/>
    <property type="project" value="UniProtKB-UniRule"/>
</dbReference>
<comment type="similarity">
    <text evidence="5 18">Belongs to the ATP phosphoribosyltransferase family. Long subfamily.</text>
</comment>
<evidence type="ECO:0000256" key="12">
    <source>
        <dbReference type="ARBA" id="ARBA00022723"/>
    </source>
</evidence>